<evidence type="ECO:0000256" key="1">
    <source>
        <dbReference type="ARBA" id="ARBA00023015"/>
    </source>
</evidence>
<dbReference type="InterPro" id="IPR011051">
    <property type="entry name" value="RmlC_Cupin_sf"/>
</dbReference>
<keyword evidence="2" id="KW-0238">DNA-binding</keyword>
<dbReference type="AlphaFoldDB" id="D7VQU8"/>
<dbReference type="InterPro" id="IPR018060">
    <property type="entry name" value="HTH_AraC"/>
</dbReference>
<evidence type="ECO:0000256" key="3">
    <source>
        <dbReference type="ARBA" id="ARBA00023163"/>
    </source>
</evidence>
<dbReference type="eggNOG" id="COG4977">
    <property type="taxonomic scope" value="Bacteria"/>
</dbReference>
<name>D7VQU8_SPHSI</name>
<dbReference type="InterPro" id="IPR020449">
    <property type="entry name" value="Tscrpt_reg_AraC-type_HTH"/>
</dbReference>
<dbReference type="PANTHER" id="PTHR11019:SF199">
    <property type="entry name" value="HTH-TYPE TRANSCRIPTIONAL REGULATOR NIMR"/>
    <property type="match status" value="1"/>
</dbReference>
<evidence type="ECO:0000313" key="6">
    <source>
        <dbReference type="Proteomes" id="UP000006258"/>
    </source>
</evidence>
<evidence type="ECO:0000259" key="4">
    <source>
        <dbReference type="PROSITE" id="PS01124"/>
    </source>
</evidence>
<comment type="caution">
    <text evidence="5">The sequence shown here is derived from an EMBL/GenBank/DDBJ whole genome shotgun (WGS) entry which is preliminary data.</text>
</comment>
<organism evidence="5 6">
    <name type="scientific">Sphingobacterium spiritivorum ATCC 33861</name>
    <dbReference type="NCBI Taxonomy" id="525373"/>
    <lineage>
        <taxon>Bacteria</taxon>
        <taxon>Pseudomonadati</taxon>
        <taxon>Bacteroidota</taxon>
        <taxon>Sphingobacteriia</taxon>
        <taxon>Sphingobacteriales</taxon>
        <taxon>Sphingobacteriaceae</taxon>
        <taxon>Sphingobacterium</taxon>
    </lineage>
</organism>
<keyword evidence="1" id="KW-0805">Transcription regulation</keyword>
<dbReference type="GO" id="GO:0043565">
    <property type="term" value="F:sequence-specific DNA binding"/>
    <property type="evidence" value="ECO:0007669"/>
    <property type="project" value="InterPro"/>
</dbReference>
<dbReference type="Pfam" id="PF12833">
    <property type="entry name" value="HTH_18"/>
    <property type="match status" value="1"/>
</dbReference>
<dbReference type="InterPro" id="IPR009057">
    <property type="entry name" value="Homeodomain-like_sf"/>
</dbReference>
<dbReference type="GeneID" id="95431424"/>
<dbReference type="SUPFAM" id="SSF51182">
    <property type="entry name" value="RmlC-like cupins"/>
    <property type="match status" value="1"/>
</dbReference>
<evidence type="ECO:0000256" key="2">
    <source>
        <dbReference type="ARBA" id="ARBA00023125"/>
    </source>
</evidence>
<sequence length="271" mass="31431">MSRLSIQDDGSLSNFSDGILDIRLFRFLNTSFHHHQLDQLISPENGVLYLHTEGDTLYIPDKYYAWIPSGTIYKLISKSEQIKLRTLFLEPEKNEFHADFFNSLAVYAPNTLIEELLQFGFSHWKKERDPELKEYCIAAIRHILPVALSTPLKLFVPAPASEVLQESITYIQNHIKGPLDIQHLAQKFHLSERTLSRWFKKETGSTLFQFVKSVRVQKALELIENSRMDIIEIMHAVGYNSLSAFSTVFKELIGESPQEYKKRFQKEKVIP</sequence>
<accession>D7VQU8</accession>
<dbReference type="SUPFAM" id="SSF46689">
    <property type="entry name" value="Homeodomain-like"/>
    <property type="match status" value="2"/>
</dbReference>
<dbReference type="Gene3D" id="1.10.10.60">
    <property type="entry name" value="Homeodomain-like"/>
    <property type="match status" value="2"/>
</dbReference>
<dbReference type="PROSITE" id="PS01124">
    <property type="entry name" value="HTH_ARAC_FAMILY_2"/>
    <property type="match status" value="1"/>
</dbReference>
<dbReference type="EMBL" id="ACHA02000012">
    <property type="protein sequence ID" value="EFK56149.1"/>
    <property type="molecule type" value="Genomic_DNA"/>
</dbReference>
<dbReference type="HOGENOM" id="CLU_000445_87_1_10"/>
<dbReference type="PANTHER" id="PTHR11019">
    <property type="entry name" value="HTH-TYPE TRANSCRIPTIONAL REGULATOR NIMR"/>
    <property type="match status" value="1"/>
</dbReference>
<dbReference type="Proteomes" id="UP000006258">
    <property type="component" value="Unassembled WGS sequence"/>
</dbReference>
<dbReference type="GO" id="GO:0003700">
    <property type="term" value="F:DNA-binding transcription factor activity"/>
    <property type="evidence" value="ECO:0007669"/>
    <property type="project" value="InterPro"/>
</dbReference>
<evidence type="ECO:0000313" key="5">
    <source>
        <dbReference type="EMBL" id="EFK56149.1"/>
    </source>
</evidence>
<keyword evidence="6" id="KW-1185">Reference proteome</keyword>
<dbReference type="SMART" id="SM00342">
    <property type="entry name" value="HTH_ARAC"/>
    <property type="match status" value="1"/>
</dbReference>
<proteinExistence type="predicted"/>
<dbReference type="PRINTS" id="PR00032">
    <property type="entry name" value="HTHARAC"/>
</dbReference>
<feature type="domain" description="HTH araC/xylS-type" evidence="4">
    <location>
        <begin position="165"/>
        <end position="263"/>
    </location>
</feature>
<protein>
    <submittedName>
        <fullName evidence="5">Transcriptional regulator, AraC family</fullName>
    </submittedName>
</protein>
<gene>
    <name evidence="5" type="ORF">HMPREF0766_13352</name>
</gene>
<dbReference type="RefSeq" id="WP_002994483.1">
    <property type="nucleotide sequence ID" value="NZ_GL379770.1"/>
</dbReference>
<keyword evidence="3" id="KW-0804">Transcription</keyword>
<reference evidence="5" key="1">
    <citation type="submission" date="2010-07" db="EMBL/GenBank/DDBJ databases">
        <authorList>
            <person name="Muzny D."/>
            <person name="Qin X."/>
            <person name="Buhay C."/>
            <person name="Dugan-Rocha S."/>
            <person name="Ding Y."/>
            <person name="Chen G."/>
            <person name="Hawes A."/>
            <person name="Holder M."/>
            <person name="Jhangiani S."/>
            <person name="Johnson A."/>
            <person name="Khan Z."/>
            <person name="Li Z."/>
            <person name="Liu W."/>
            <person name="Liu X."/>
            <person name="Perez L."/>
            <person name="Shen H."/>
            <person name="Wang Q."/>
            <person name="Watt J."/>
            <person name="Xi L."/>
            <person name="Xin Y."/>
            <person name="Zhou J."/>
            <person name="Deng J."/>
            <person name="Jiang H."/>
            <person name="Liu Y."/>
            <person name="Qu J."/>
            <person name="Song X.-Z."/>
            <person name="Zhang L."/>
            <person name="Villasana D."/>
            <person name="Johnson A."/>
            <person name="Liu J."/>
            <person name="Liyanage D."/>
            <person name="Lorensuhewa L."/>
            <person name="Robinson T."/>
            <person name="Song A."/>
            <person name="Song B.-B."/>
            <person name="Dinh H."/>
            <person name="Thornton R."/>
            <person name="Coyle M."/>
            <person name="Francisco L."/>
            <person name="Jackson L."/>
            <person name="Javaid M."/>
            <person name="Korchina V."/>
            <person name="Kovar C."/>
            <person name="Mata R."/>
            <person name="Mathew T."/>
            <person name="Ngo R."/>
            <person name="Nguyen L."/>
            <person name="Nguyen N."/>
            <person name="Okwuonu G."/>
            <person name="Ongeri F."/>
            <person name="Pham C."/>
            <person name="Simmons D."/>
            <person name="Wilczek-Boney K."/>
            <person name="Hale W."/>
            <person name="Jakkamsetti A."/>
            <person name="Pham P."/>
            <person name="Ruth R."/>
            <person name="San Lucas F."/>
            <person name="Warren J."/>
            <person name="Zhang J."/>
            <person name="Zhao Z."/>
            <person name="Zhou C."/>
            <person name="Zhu D."/>
            <person name="Lee S."/>
            <person name="Bess C."/>
            <person name="Blankenburg K."/>
            <person name="Forbes L."/>
            <person name="Fu Q."/>
            <person name="Gubbala S."/>
            <person name="Hirani K."/>
            <person name="Jayaseelan J.C."/>
            <person name="Lara F."/>
            <person name="Munidasa M."/>
            <person name="Palculict T."/>
            <person name="Patil S."/>
            <person name="Pu L.-L."/>
            <person name="Saada N."/>
            <person name="Tang L."/>
            <person name="Weissenberger G."/>
            <person name="Zhu Y."/>
            <person name="Hemphill L."/>
            <person name="Shang Y."/>
            <person name="Youmans B."/>
            <person name="Ayvaz T."/>
            <person name="Ross M."/>
            <person name="Santibanez J."/>
            <person name="Aqrawi P."/>
            <person name="Gross S."/>
            <person name="Joshi V."/>
            <person name="Fowler G."/>
            <person name="Nazareth L."/>
            <person name="Reid J."/>
            <person name="Worley K."/>
            <person name="Petrosino J."/>
            <person name="Highlander S."/>
            <person name="Gibbs R."/>
        </authorList>
    </citation>
    <scope>NUCLEOTIDE SEQUENCE [LARGE SCALE GENOMIC DNA]</scope>
    <source>
        <strain evidence="5">ATCC 33861</strain>
    </source>
</reference>
<dbReference type="STRING" id="525373.HMPREF0766_13352"/>